<evidence type="ECO:0000256" key="5">
    <source>
        <dbReference type="SAM" id="SignalP"/>
    </source>
</evidence>
<dbReference type="GO" id="GO:0032790">
    <property type="term" value="P:ribosome disassembly"/>
    <property type="evidence" value="ECO:0007669"/>
    <property type="project" value="TreeGrafter"/>
</dbReference>
<feature type="chain" id="PRO_5026904677" evidence="5">
    <location>
        <begin position="17"/>
        <end position="306"/>
    </location>
</feature>
<dbReference type="GO" id="GO:0043022">
    <property type="term" value="F:ribosome binding"/>
    <property type="evidence" value="ECO:0007669"/>
    <property type="project" value="TreeGrafter"/>
</dbReference>
<feature type="domain" description="Translation initiation factor 3 N-terminal" evidence="6">
    <location>
        <begin position="86"/>
        <end position="154"/>
    </location>
</feature>
<dbReference type="PANTHER" id="PTHR10938:SF0">
    <property type="entry name" value="TRANSLATION INITIATION FACTOR IF-3, MITOCHONDRIAL"/>
    <property type="match status" value="1"/>
</dbReference>
<gene>
    <name evidence="8" type="primary">mtif3</name>
</gene>
<dbReference type="GO" id="GO:0005739">
    <property type="term" value="C:mitochondrion"/>
    <property type="evidence" value="ECO:0007669"/>
    <property type="project" value="TreeGrafter"/>
</dbReference>
<evidence type="ECO:0000256" key="2">
    <source>
        <dbReference type="ARBA" id="ARBA00022540"/>
    </source>
</evidence>
<dbReference type="FunCoup" id="A0A6J2WVT0">
    <property type="interactions" value="47"/>
</dbReference>
<keyword evidence="5" id="KW-0732">Signal</keyword>
<evidence type="ECO:0000256" key="1">
    <source>
        <dbReference type="ARBA" id="ARBA00005439"/>
    </source>
</evidence>
<evidence type="ECO:0000259" key="6">
    <source>
        <dbReference type="Pfam" id="PF05198"/>
    </source>
</evidence>
<feature type="region of interest" description="Disordered" evidence="4">
    <location>
        <begin position="265"/>
        <end position="296"/>
    </location>
</feature>
<feature type="signal peptide" evidence="5">
    <location>
        <begin position="1"/>
        <end position="16"/>
    </location>
</feature>
<evidence type="ECO:0000256" key="3">
    <source>
        <dbReference type="ARBA" id="ARBA00022917"/>
    </source>
</evidence>
<feature type="region of interest" description="Disordered" evidence="4">
    <location>
        <begin position="54"/>
        <end position="78"/>
    </location>
</feature>
<evidence type="ECO:0000313" key="8">
    <source>
        <dbReference type="RefSeq" id="XP_030648369.1"/>
    </source>
</evidence>
<dbReference type="NCBIfam" id="TIGR00168">
    <property type="entry name" value="infC"/>
    <property type="match status" value="1"/>
</dbReference>
<name>A0A6J2WVT0_CHACN</name>
<dbReference type="InterPro" id="IPR036787">
    <property type="entry name" value="T_IF-3_N_sf"/>
</dbReference>
<organism evidence="7 8">
    <name type="scientific">Chanos chanos</name>
    <name type="common">Milkfish</name>
    <name type="synonym">Mugil chanos</name>
    <dbReference type="NCBI Taxonomy" id="29144"/>
    <lineage>
        <taxon>Eukaryota</taxon>
        <taxon>Metazoa</taxon>
        <taxon>Chordata</taxon>
        <taxon>Craniata</taxon>
        <taxon>Vertebrata</taxon>
        <taxon>Euteleostomi</taxon>
        <taxon>Actinopterygii</taxon>
        <taxon>Neopterygii</taxon>
        <taxon>Teleostei</taxon>
        <taxon>Ostariophysi</taxon>
        <taxon>Gonorynchiformes</taxon>
        <taxon>Chanidae</taxon>
        <taxon>Chanos</taxon>
    </lineage>
</organism>
<evidence type="ECO:0000256" key="4">
    <source>
        <dbReference type="SAM" id="MobiDB-lite"/>
    </source>
</evidence>
<dbReference type="InParanoid" id="A0A6J2WVT0"/>
<keyword evidence="2 8" id="KW-0396">Initiation factor</keyword>
<dbReference type="AlphaFoldDB" id="A0A6J2WVT0"/>
<sequence>MTLGCLRLALCHAVRGACTHHYRAASPSPLTVRYRPSPLCPVWGILGRSSLFSTEAEGGGGEETELQRRKKKQQQDPRARVTIGNVGRKIPQRHIQLLGAEGEDLGTMHRADVVRLMDQNGLKLVPVNEKLDPPVYRLMSGKQIHEEQLKLREKQKSKAGPVQVKELTMSADIAPHDLDTKLRQVQSWLDKKHHVRVTLKTGHPSSSSSSSNNTQPLDSALEDMVGRMAAPVGFVSKPRVIREGRAAMCILRPPSAKELREHVAKIPQSQHPARARPGHTRPSLRPSNRAVQHHKNRMRLTLKILQ</sequence>
<dbReference type="InterPro" id="IPR036788">
    <property type="entry name" value="T_IF-3_C_sf"/>
</dbReference>
<dbReference type="RefSeq" id="XP_030648369.1">
    <property type="nucleotide sequence ID" value="XM_030792509.1"/>
</dbReference>
<dbReference type="SUPFAM" id="SSF54364">
    <property type="entry name" value="Translation initiation factor IF3, N-terminal domain"/>
    <property type="match status" value="1"/>
</dbReference>
<protein>
    <submittedName>
        <fullName evidence="8">Translation initiation factor IF-3, mitochondrial</fullName>
    </submittedName>
</protein>
<evidence type="ECO:0000313" key="7">
    <source>
        <dbReference type="Proteomes" id="UP000504632"/>
    </source>
</evidence>
<dbReference type="Pfam" id="PF05198">
    <property type="entry name" value="IF3_N"/>
    <property type="match status" value="1"/>
</dbReference>
<dbReference type="Proteomes" id="UP000504632">
    <property type="component" value="Chromosome 15"/>
</dbReference>
<dbReference type="SUPFAM" id="SSF55200">
    <property type="entry name" value="Translation initiation factor IF3, C-terminal domain"/>
    <property type="match status" value="1"/>
</dbReference>
<dbReference type="OrthoDB" id="21573at2759"/>
<dbReference type="InterPro" id="IPR001288">
    <property type="entry name" value="Translation_initiation_fac_3"/>
</dbReference>
<dbReference type="CTD" id="219402"/>
<dbReference type="InterPro" id="IPR019814">
    <property type="entry name" value="Translation_initiation_fac_3_N"/>
</dbReference>
<dbReference type="FunFam" id="3.10.20.80:FF:000002">
    <property type="entry name" value="Mitochondrial translational initiation factor 3"/>
    <property type="match status" value="1"/>
</dbReference>
<proteinExistence type="inferred from homology"/>
<dbReference type="GO" id="GO:0070124">
    <property type="term" value="P:mitochondrial translational initiation"/>
    <property type="evidence" value="ECO:0007669"/>
    <property type="project" value="TreeGrafter"/>
</dbReference>
<keyword evidence="7" id="KW-1185">Reference proteome</keyword>
<dbReference type="GeneID" id="115828504"/>
<keyword evidence="3" id="KW-0648">Protein biosynthesis</keyword>
<accession>A0A6J2WVT0</accession>
<dbReference type="Gene3D" id="3.10.20.80">
    <property type="entry name" value="Translation initiation factor 3 (IF-3), N-terminal domain"/>
    <property type="match status" value="1"/>
</dbReference>
<dbReference type="PANTHER" id="PTHR10938">
    <property type="entry name" value="TRANSLATION INITIATION FACTOR IF-3"/>
    <property type="match status" value="1"/>
</dbReference>
<dbReference type="Gene3D" id="3.30.110.10">
    <property type="entry name" value="Translation initiation factor 3 (IF-3), C-terminal domain"/>
    <property type="match status" value="1"/>
</dbReference>
<comment type="similarity">
    <text evidence="1">Belongs to the IF-3 family.</text>
</comment>
<reference evidence="8" key="1">
    <citation type="submission" date="2025-08" db="UniProtKB">
        <authorList>
            <consortium name="RefSeq"/>
        </authorList>
    </citation>
    <scope>IDENTIFICATION</scope>
</reference>
<dbReference type="GO" id="GO:0003743">
    <property type="term" value="F:translation initiation factor activity"/>
    <property type="evidence" value="ECO:0007669"/>
    <property type="project" value="UniProtKB-KW"/>
</dbReference>